<comment type="subunit">
    <text evidence="4">Part of the Bam complex, which is composed of the outer membrane protein BamA, and four lipoproteins BamB, BamC, BamD and BamE.</text>
</comment>
<dbReference type="HAMAP" id="MF_00924">
    <property type="entry name" value="OM_assembly_BamC"/>
    <property type="match status" value="1"/>
</dbReference>
<proteinExistence type="inferred from homology"/>
<evidence type="ECO:0000313" key="7">
    <source>
        <dbReference type="Proteomes" id="UP000230008"/>
    </source>
</evidence>
<dbReference type="Gene3D" id="3.30.310.170">
    <property type="entry name" value="Outer membrane protein assembly factor BamC"/>
    <property type="match status" value="1"/>
</dbReference>
<dbReference type="AlphaFoldDB" id="A0A2D3T6H6"/>
<gene>
    <name evidence="4" type="primary">bamC</name>
    <name evidence="6" type="ORF">BJP41_02685</name>
    <name evidence="5" type="ORF">CJJ18_05655</name>
</gene>
<keyword evidence="1 4" id="KW-0732">Signal</keyword>
<dbReference type="GO" id="GO:0051205">
    <property type="term" value="P:protein insertion into membrane"/>
    <property type="evidence" value="ECO:0007669"/>
    <property type="project" value="UniProtKB-UniRule"/>
</dbReference>
<dbReference type="EMBL" id="CP017606">
    <property type="protein sequence ID" value="ATW29429.1"/>
    <property type="molecule type" value="Genomic_DNA"/>
</dbReference>
<dbReference type="EMBL" id="CP022932">
    <property type="protein sequence ID" value="ASV33590.1"/>
    <property type="molecule type" value="Genomic_DNA"/>
</dbReference>
<keyword evidence="2 4" id="KW-0472">Membrane</keyword>
<evidence type="ECO:0000256" key="4">
    <source>
        <dbReference type="HAMAP-Rule" id="MF_00924"/>
    </source>
</evidence>
<evidence type="ECO:0000313" key="6">
    <source>
        <dbReference type="EMBL" id="ATW29429.1"/>
    </source>
</evidence>
<dbReference type="RefSeq" id="WP_044612376.1">
    <property type="nucleotide sequence ID" value="NZ_CADIJH010000001.1"/>
</dbReference>
<dbReference type="NCBIfam" id="NF008674">
    <property type="entry name" value="PRK11679.1"/>
    <property type="match status" value="1"/>
</dbReference>
<reference evidence="7" key="1">
    <citation type="submission" date="2016-10" db="EMBL/GenBank/DDBJ databases">
        <authorList>
            <person name="Chevignon G."/>
        </authorList>
    </citation>
    <scope>NUCLEOTIDE SEQUENCE [LARGE SCALE GENOMIC DNA]</scope>
    <source>
        <strain evidence="7">A2C</strain>
    </source>
</reference>
<evidence type="ECO:0000256" key="2">
    <source>
        <dbReference type="ARBA" id="ARBA00023136"/>
    </source>
</evidence>
<organism evidence="6 7">
    <name type="scientific">Candidatus Williamhamiltonella defendens</name>
    <dbReference type="NCBI Taxonomy" id="138072"/>
    <lineage>
        <taxon>Bacteria</taxon>
        <taxon>Pseudomonadati</taxon>
        <taxon>Pseudomonadota</taxon>
        <taxon>Gammaproteobacteria</taxon>
        <taxon>Enterobacterales</taxon>
        <taxon>Enterobacteriaceae</taxon>
        <taxon>aphid secondary symbionts</taxon>
        <taxon>Candidatus Williamhamiltonella</taxon>
    </lineage>
</organism>
<comment type="subcellular location">
    <subcellularLocation>
        <location evidence="4">Cell outer membrane</location>
    </subcellularLocation>
</comment>
<evidence type="ECO:0000256" key="3">
    <source>
        <dbReference type="ARBA" id="ARBA00023237"/>
    </source>
</evidence>
<evidence type="ECO:0000256" key="1">
    <source>
        <dbReference type="ARBA" id="ARBA00022729"/>
    </source>
</evidence>
<dbReference type="GeneID" id="66261424"/>
<dbReference type="Proteomes" id="UP000792865">
    <property type="component" value="Chromosome"/>
</dbReference>
<reference evidence="5" key="2">
    <citation type="submission" date="2017-08" db="EMBL/GenBank/DDBJ databases">
        <title>Genome sequence of Candidatus Hamiltonella defensa from Acyrthosiphon pisum strain MI47.</title>
        <authorList>
            <person name="Patel V.A."/>
            <person name="Chevignon G."/>
            <person name="Russell J.A."/>
            <person name="Oliver K.M."/>
        </authorList>
    </citation>
    <scope>NUCLEOTIDE SEQUENCE</scope>
    <source>
        <strain evidence="5">MI47</strain>
    </source>
</reference>
<comment type="function">
    <text evidence="4">Part of the outer membrane protein assembly complex, which is involved in assembly and insertion of beta-barrel proteins into the outer membrane.</text>
</comment>
<dbReference type="InterPro" id="IPR010653">
    <property type="entry name" value="NlpB/DapX"/>
</dbReference>
<dbReference type="Gene3D" id="3.30.530.50">
    <property type="match status" value="1"/>
</dbReference>
<keyword evidence="3 4" id="KW-0998">Cell outer membrane</keyword>
<dbReference type="Proteomes" id="UP000230008">
    <property type="component" value="Chromosome"/>
</dbReference>
<dbReference type="GO" id="GO:0009279">
    <property type="term" value="C:cell outer membrane"/>
    <property type="evidence" value="ECO:0007669"/>
    <property type="project" value="UniProtKB-SubCell"/>
</dbReference>
<evidence type="ECO:0000313" key="5">
    <source>
        <dbReference type="EMBL" id="ASV33590.1"/>
    </source>
</evidence>
<reference evidence="6" key="4">
    <citation type="journal article" date="2018" name="Genome Biol. Evol.">
        <title>Culture-Facilitated Comparative Genomics of the Facultative Symbiont Hamiltonella defensa.</title>
        <authorList>
            <person name="Chevignon G."/>
            <person name="Boyd B.M."/>
            <person name="Brandt J.W."/>
            <person name="Oliver K.M."/>
            <person name="Strand M.R."/>
        </authorList>
    </citation>
    <scope>NUCLEOTIDE SEQUENCE</scope>
    <source>
        <strain evidence="6">A2C</strain>
    </source>
</reference>
<protein>
    <recommendedName>
        <fullName evidence="4">Outer membrane protein assembly factor BamC</fullName>
    </recommendedName>
</protein>
<dbReference type="InterPro" id="IPR014524">
    <property type="entry name" value="BamC"/>
</dbReference>
<sequence>MLLQKLMKIKLNPKMLIIFLSLLLTVCAKNSNAKREMKSETKSAMKGEEYYLNTPKLTSLKSPEGLMLPLKNSNYYVPDVTQKEPVGKQVDIRPPVQILALIEASQSQYANGISTLFLEDSPGNLWLEVLNIIKKKNLPIANQNDRDQTLTTDWITWNNMNENPPFSGRYEISVKQNERPKRLILKTLDLHQGEKKTTDPNYIQRYNNTVLNTIIEGLYQTQVDAENTRVIHKAGSLDVQSSSNENGLPNIVIRASYATVWERLPLAIKKIGMVITESRRSEGTFSVIYKPVSDEQWEKMGIKKPDLKPGEYKLQLGDLKNRSSLQFMNSNGQTLIQSENDDLVPVLKAVFSETETEK</sequence>
<name>A0A2D3T6H6_9ENTR</name>
<comment type="similarity">
    <text evidence="4">Belongs to the BamC family.</text>
</comment>
<reference evidence="7" key="3">
    <citation type="submission" date="2017-11" db="EMBL/GenBank/DDBJ databases">
        <title>PacBio sequencing of new strain of the secondary endosymbiont Candidatus Hamiltonella defensa.</title>
        <authorList>
            <person name="Strand M.R."/>
            <person name="Oliver K."/>
        </authorList>
    </citation>
    <scope>NUCLEOTIDE SEQUENCE [LARGE SCALE GENOMIC DNA]</scope>
    <source>
        <strain evidence="7">A2C</strain>
    </source>
</reference>
<dbReference type="Pfam" id="PF06804">
    <property type="entry name" value="Lipoprotein_18"/>
    <property type="match status" value="1"/>
</dbReference>
<dbReference type="InterPro" id="IPR042268">
    <property type="entry name" value="BamC_C"/>
</dbReference>
<accession>A0A2D3T6H6</accession>
<dbReference type="GO" id="GO:0043165">
    <property type="term" value="P:Gram-negative-bacterium-type cell outer membrane assembly"/>
    <property type="evidence" value="ECO:0007669"/>
    <property type="project" value="UniProtKB-UniRule"/>
</dbReference>